<reference evidence="1" key="1">
    <citation type="submission" date="2020-11" db="EMBL/GenBank/DDBJ databases">
        <authorList>
            <consortium name="DOE Joint Genome Institute"/>
            <person name="Ahrendt S."/>
            <person name="Riley R."/>
            <person name="Andreopoulos W."/>
            <person name="Labutti K."/>
            <person name="Pangilinan J."/>
            <person name="Ruiz-Duenas F.J."/>
            <person name="Barrasa J.M."/>
            <person name="Sanchez-Garcia M."/>
            <person name="Camarero S."/>
            <person name="Miyauchi S."/>
            <person name="Serrano A."/>
            <person name="Linde D."/>
            <person name="Babiker R."/>
            <person name="Drula E."/>
            <person name="Ayuso-Fernandez I."/>
            <person name="Pacheco R."/>
            <person name="Padilla G."/>
            <person name="Ferreira P."/>
            <person name="Barriuso J."/>
            <person name="Kellner H."/>
            <person name="Castanera R."/>
            <person name="Alfaro M."/>
            <person name="Ramirez L."/>
            <person name="Pisabarro A.G."/>
            <person name="Kuo A."/>
            <person name="Tritt A."/>
            <person name="Lipzen A."/>
            <person name="He G."/>
            <person name="Yan M."/>
            <person name="Ng V."/>
            <person name="Cullen D."/>
            <person name="Martin F."/>
            <person name="Rosso M.-N."/>
            <person name="Henrissat B."/>
            <person name="Hibbett D."/>
            <person name="Martinez A.T."/>
            <person name="Grigoriev I.V."/>
        </authorList>
    </citation>
    <scope>NUCLEOTIDE SEQUENCE</scope>
    <source>
        <strain evidence="1">CIRM-BRFM 674</strain>
    </source>
</reference>
<dbReference type="AlphaFoldDB" id="A0A9P5Z8T4"/>
<sequence length="534" mass="60742">MTEHVAACPSLAKGLSCTPCEDLVTMDQEILIAEEIVVKLKLKRKEICKRRNNVHDLLTSRLPPEVVSRIFIKFLPASVSRSYSINMNRRKPFDELPTTTPFLLGSVSTRWRAVTLSTPPLWTSISIDLTYTSEAFAILLQEWLERSGGLRLYLNIYATDLYPILTPSQPLMQISMQISNVLATCMPRWYYLLLEVPSTFFPCICTGVGSAPQLNTLDVRVHGSGRAPIKLESIPNLKCLSIFHFDIRTILNVSWKKLTHFDGAFPSVDMVHQLFLNALFLEHCIFYLFGGLGHNQRRATRNTVIQHDHLVFLRIRYWAPGTDTALAWLTFPALQHLVSNKQTRSLADLIGRSLCLLKTLELFVDVKYEDQEVQLIPLVADIPSLETLCLKDRSDQGRNRYSIDSLLLKLSETSSVNRTQQSFLPNLKVLDLSLAEFSWISLLGFLTAYSNTLSHINSMSLEEGSQEREHDARSLKTINIRLWNNEGTYFRPDSETSQKLQSAAEDTSLQVNITDSYDSNHVPLAEFLQFNTLW</sequence>
<dbReference type="Proteomes" id="UP000807469">
    <property type="component" value="Unassembled WGS sequence"/>
</dbReference>
<evidence type="ECO:0008006" key="3">
    <source>
        <dbReference type="Google" id="ProtNLM"/>
    </source>
</evidence>
<gene>
    <name evidence="1" type="ORF">BDN70DRAFT_918728</name>
</gene>
<protein>
    <recommendedName>
        <fullName evidence="3">F-box domain-containing protein</fullName>
    </recommendedName>
</protein>
<accession>A0A9P5Z8T4</accession>
<comment type="caution">
    <text evidence="1">The sequence shown here is derived from an EMBL/GenBank/DDBJ whole genome shotgun (WGS) entry which is preliminary data.</text>
</comment>
<name>A0A9P5Z8T4_9AGAR</name>
<evidence type="ECO:0000313" key="1">
    <source>
        <dbReference type="EMBL" id="KAF9482921.1"/>
    </source>
</evidence>
<dbReference type="EMBL" id="MU155159">
    <property type="protein sequence ID" value="KAF9482921.1"/>
    <property type="molecule type" value="Genomic_DNA"/>
</dbReference>
<dbReference type="OrthoDB" id="2269034at2759"/>
<evidence type="ECO:0000313" key="2">
    <source>
        <dbReference type="Proteomes" id="UP000807469"/>
    </source>
</evidence>
<dbReference type="SUPFAM" id="SSF52047">
    <property type="entry name" value="RNI-like"/>
    <property type="match status" value="1"/>
</dbReference>
<proteinExistence type="predicted"/>
<keyword evidence="2" id="KW-1185">Reference proteome</keyword>
<organism evidence="1 2">
    <name type="scientific">Pholiota conissans</name>
    <dbReference type="NCBI Taxonomy" id="109636"/>
    <lineage>
        <taxon>Eukaryota</taxon>
        <taxon>Fungi</taxon>
        <taxon>Dikarya</taxon>
        <taxon>Basidiomycota</taxon>
        <taxon>Agaricomycotina</taxon>
        <taxon>Agaricomycetes</taxon>
        <taxon>Agaricomycetidae</taxon>
        <taxon>Agaricales</taxon>
        <taxon>Agaricineae</taxon>
        <taxon>Strophariaceae</taxon>
        <taxon>Pholiota</taxon>
    </lineage>
</organism>